<dbReference type="AlphaFoldDB" id="A0A4Z1I5J4"/>
<comment type="caution">
    <text evidence="2">The sequence shown here is derived from an EMBL/GenBank/DDBJ whole genome shotgun (WGS) entry which is preliminary data.</text>
</comment>
<evidence type="ECO:0000313" key="2">
    <source>
        <dbReference type="EMBL" id="TGO54762.1"/>
    </source>
</evidence>
<feature type="region of interest" description="Disordered" evidence="1">
    <location>
        <begin position="1"/>
        <end position="114"/>
    </location>
</feature>
<protein>
    <submittedName>
        <fullName evidence="2">Uncharacterized protein</fullName>
    </submittedName>
</protein>
<accession>A0A4Z1I5J4</accession>
<gene>
    <name evidence="2" type="ORF">BCON_0102g00190</name>
</gene>
<feature type="compositionally biased region" description="Basic and acidic residues" evidence="1">
    <location>
        <begin position="105"/>
        <end position="114"/>
    </location>
</feature>
<evidence type="ECO:0000313" key="3">
    <source>
        <dbReference type="Proteomes" id="UP000297527"/>
    </source>
</evidence>
<organism evidence="2 3">
    <name type="scientific">Botryotinia convoluta</name>
    <dbReference type="NCBI Taxonomy" id="54673"/>
    <lineage>
        <taxon>Eukaryota</taxon>
        <taxon>Fungi</taxon>
        <taxon>Dikarya</taxon>
        <taxon>Ascomycota</taxon>
        <taxon>Pezizomycotina</taxon>
        <taxon>Leotiomycetes</taxon>
        <taxon>Helotiales</taxon>
        <taxon>Sclerotiniaceae</taxon>
        <taxon>Botryotinia</taxon>
    </lineage>
</organism>
<feature type="compositionally biased region" description="Basic and acidic residues" evidence="1">
    <location>
        <begin position="24"/>
        <end position="52"/>
    </location>
</feature>
<name>A0A4Z1I5J4_9HELO</name>
<sequence length="182" mass="20560">MDWSPAESLSGDLNPLESGDSTELGDREEERGRSLQRKEQRNTKRGRDNKNEGRKHRHNVVDVNALQHKKGSSVSASKPTAKRGRDDDEGDMTSKRQQDNAVDQRASKRKCDTSAKDRRILSSAFFELVERGGGEVRYDVKEDPWGLSKKRNLAKSSWEMSTKQFDDEMTMLDAAMVGTSLN</sequence>
<evidence type="ECO:0000256" key="1">
    <source>
        <dbReference type="SAM" id="MobiDB-lite"/>
    </source>
</evidence>
<reference evidence="2 3" key="1">
    <citation type="submission" date="2017-12" db="EMBL/GenBank/DDBJ databases">
        <title>Comparative genomics of Botrytis spp.</title>
        <authorList>
            <person name="Valero-Jimenez C.A."/>
            <person name="Tapia P."/>
            <person name="Veloso J."/>
            <person name="Silva-Moreno E."/>
            <person name="Staats M."/>
            <person name="Valdes J.H."/>
            <person name="Van Kan J.A.L."/>
        </authorList>
    </citation>
    <scope>NUCLEOTIDE SEQUENCE [LARGE SCALE GENOMIC DNA]</scope>
    <source>
        <strain evidence="2 3">MUCL11595</strain>
    </source>
</reference>
<dbReference type="Proteomes" id="UP000297527">
    <property type="component" value="Unassembled WGS sequence"/>
</dbReference>
<dbReference type="EMBL" id="PQXN01000102">
    <property type="protein sequence ID" value="TGO54762.1"/>
    <property type="molecule type" value="Genomic_DNA"/>
</dbReference>
<dbReference type="OrthoDB" id="3539994at2759"/>
<proteinExistence type="predicted"/>
<keyword evidence="3" id="KW-1185">Reference proteome</keyword>